<reference evidence="3 4" key="1">
    <citation type="submission" date="2015-09" db="EMBL/GenBank/DDBJ databases">
        <authorList>
            <consortium name="Pathogen Informatics"/>
        </authorList>
    </citation>
    <scope>NUCLEOTIDE SEQUENCE [LARGE SCALE GENOMIC DNA]</scope>
    <source>
        <strain evidence="3 4">2789STDY5834908</strain>
    </source>
</reference>
<dbReference type="Pfam" id="PF09479">
    <property type="entry name" value="Flg_new"/>
    <property type="match status" value="3"/>
</dbReference>
<dbReference type="Proteomes" id="UP000095564">
    <property type="component" value="Unassembled WGS sequence"/>
</dbReference>
<proteinExistence type="predicted"/>
<feature type="transmembrane region" description="Helical" evidence="2">
    <location>
        <begin position="12"/>
        <end position="31"/>
    </location>
</feature>
<evidence type="ECO:0000313" key="4">
    <source>
        <dbReference type="Proteomes" id="UP000095564"/>
    </source>
</evidence>
<evidence type="ECO:0000256" key="1">
    <source>
        <dbReference type="ARBA" id="ARBA00004196"/>
    </source>
</evidence>
<dbReference type="EMBL" id="CZAU01000012">
    <property type="protein sequence ID" value="CUP47384.1"/>
    <property type="molecule type" value="Genomic_DNA"/>
</dbReference>
<keyword evidence="2" id="KW-1133">Transmembrane helix</keyword>
<dbReference type="Gene3D" id="2.60.40.4270">
    <property type="entry name" value="Listeria-Bacteroides repeat domain"/>
    <property type="match status" value="2"/>
</dbReference>
<dbReference type="RefSeq" id="WP_055159867.1">
    <property type="nucleotide sequence ID" value="NZ_CZAU01000012.1"/>
</dbReference>
<keyword evidence="2" id="KW-0812">Transmembrane</keyword>
<dbReference type="AlphaFoldDB" id="A0A174NFI9"/>
<protein>
    <submittedName>
        <fullName evidence="3">Internalin-A</fullName>
    </submittedName>
</protein>
<name>A0A174NFI9_ANAHA</name>
<gene>
    <name evidence="3" type="primary">inlA_2</name>
    <name evidence="3" type="ORF">ERS852520_01431</name>
</gene>
<dbReference type="InterPro" id="IPR042229">
    <property type="entry name" value="Listeria/Bacterioides_rpt_sf"/>
</dbReference>
<accession>A0A174NFI9</accession>
<dbReference type="OrthoDB" id="1741965at2"/>
<evidence type="ECO:0000256" key="2">
    <source>
        <dbReference type="SAM" id="Phobius"/>
    </source>
</evidence>
<organism evidence="3 4">
    <name type="scientific">Anaerostipes hadrus</name>
    <dbReference type="NCBI Taxonomy" id="649756"/>
    <lineage>
        <taxon>Bacteria</taxon>
        <taxon>Bacillati</taxon>
        <taxon>Bacillota</taxon>
        <taxon>Clostridia</taxon>
        <taxon>Lachnospirales</taxon>
        <taxon>Lachnospiraceae</taxon>
        <taxon>Anaerostipes</taxon>
    </lineage>
</organism>
<evidence type="ECO:0000313" key="3">
    <source>
        <dbReference type="EMBL" id="CUP47384.1"/>
    </source>
</evidence>
<sequence>MRNRKKALTRKGKIMAALAVVITFVFVLAWHQMRNIQAYGTYDTGGNKHFVDGHLTVTINGPDGKSDSLTMYVHSDDYEKNKNVSGATFKKSQHPYTISHYSGGHGSYSLQINGNENRATIWSEKNSRNNYTLLTIPIKYYLPAHEQHRSWDHVTVNKPISVNPDEDITFYCGGNDGFWDSSEHSSRGDWRYINIHISTALVGTSSTNNKTDANTDGGWRTYDWCSINLNLEKAGRSIYFNGNGGTGADVTWYYTDGDNFSFPTVSRRGYTLDGWLDQETGWMSNTGWLVCNNYTEIAQWTANSYNIYYDGNGEDSGWVSDGTATYDLNYTFATNGYKKKGYSFVGWSTDKYATTAQYSPGQTITWTDIDGMTLYAIWSKSSYEVSFDGNGASGGKKTADLKYGQDDKLPANTFERPGYTFMGWSENPDAVKPKYTDGQTVNTLCDAGKTYELYAVWKKTDGSFDTHNIIHDDGMFNGSIELEGQNGTGFSRDHIDSEYGRIDKDGQPGYFTNRYK</sequence>
<keyword evidence="2" id="KW-0472">Membrane</keyword>
<dbReference type="GO" id="GO:0030313">
    <property type="term" value="C:cell envelope"/>
    <property type="evidence" value="ECO:0007669"/>
    <property type="project" value="UniProtKB-SubCell"/>
</dbReference>
<dbReference type="InterPro" id="IPR013378">
    <property type="entry name" value="InlB-like_B-rpt"/>
</dbReference>
<comment type="subcellular location">
    <subcellularLocation>
        <location evidence="1">Cell envelope</location>
    </subcellularLocation>
</comment>